<feature type="region of interest" description="Disordered" evidence="1">
    <location>
        <begin position="237"/>
        <end position="261"/>
    </location>
</feature>
<evidence type="ECO:0000313" key="6">
    <source>
        <dbReference type="Proteomes" id="UP000663824"/>
    </source>
</evidence>
<dbReference type="EMBL" id="CAJNRE010000482">
    <property type="protein sequence ID" value="CAF1927733.1"/>
    <property type="molecule type" value="Genomic_DNA"/>
</dbReference>
<feature type="transmembrane region" description="Helical" evidence="2">
    <location>
        <begin position="193"/>
        <end position="219"/>
    </location>
</feature>
<dbReference type="Proteomes" id="UP000663834">
    <property type="component" value="Unassembled WGS sequence"/>
</dbReference>
<proteinExistence type="predicted"/>
<feature type="transmembrane region" description="Helical" evidence="2">
    <location>
        <begin position="166"/>
        <end position="187"/>
    </location>
</feature>
<evidence type="ECO:0000256" key="1">
    <source>
        <dbReference type="SAM" id="MobiDB-lite"/>
    </source>
</evidence>
<reference evidence="5" key="1">
    <citation type="submission" date="2021-02" db="EMBL/GenBank/DDBJ databases">
        <authorList>
            <person name="Nowell W R."/>
        </authorList>
    </citation>
    <scope>NUCLEOTIDE SEQUENCE</scope>
</reference>
<protein>
    <submittedName>
        <fullName evidence="5">Uncharacterized protein</fullName>
    </submittedName>
</protein>
<dbReference type="EMBL" id="CAJNOV010000160">
    <property type="protein sequence ID" value="CAF1006678.1"/>
    <property type="molecule type" value="Genomic_DNA"/>
</dbReference>
<evidence type="ECO:0000256" key="2">
    <source>
        <dbReference type="SAM" id="Phobius"/>
    </source>
</evidence>
<dbReference type="Proteomes" id="UP000663824">
    <property type="component" value="Unassembled WGS sequence"/>
</dbReference>
<evidence type="ECO:0000313" key="3">
    <source>
        <dbReference type="EMBL" id="CAF1006678.1"/>
    </source>
</evidence>
<evidence type="ECO:0000313" key="4">
    <source>
        <dbReference type="EMBL" id="CAF1392906.1"/>
    </source>
</evidence>
<dbReference type="OrthoDB" id="10009019at2759"/>
<feature type="transmembrane region" description="Helical" evidence="2">
    <location>
        <begin position="123"/>
        <end position="145"/>
    </location>
</feature>
<name>A0A816KX59_9BILA</name>
<feature type="transmembrane region" description="Helical" evidence="2">
    <location>
        <begin position="36"/>
        <end position="58"/>
    </location>
</feature>
<organism evidence="5 6">
    <name type="scientific">Rotaria magnacalcarata</name>
    <dbReference type="NCBI Taxonomy" id="392030"/>
    <lineage>
        <taxon>Eukaryota</taxon>
        <taxon>Metazoa</taxon>
        <taxon>Spiralia</taxon>
        <taxon>Gnathifera</taxon>
        <taxon>Rotifera</taxon>
        <taxon>Eurotatoria</taxon>
        <taxon>Bdelloidea</taxon>
        <taxon>Philodinida</taxon>
        <taxon>Philodinidae</taxon>
        <taxon>Rotaria</taxon>
    </lineage>
</organism>
<sequence>MFGIKYIPSKDDEQHEILNVYGVPFELKRGKQFFSIIARMCLSLIAGVVIGVTLIVFVDGLILNVIYLSQNEKCPEDGDMDCYSTSGNNRYFHCNSSEILIPTTLGSVTCYKWFKKGISTLDILEQIGLCAGLIQVFNWVVNLYLRLLLYSYQCPCGSIIICCFRSYLAWTITGFGFSAPIIALVFLRAAEVGITGLTMAVLGCASFIVLMMVILIWALKIHTIGIVAEELSEPTATSESNKAADSAIELQQPSTKTSKNK</sequence>
<keyword evidence="2" id="KW-1133">Transmembrane helix</keyword>
<accession>A0A816KX59</accession>
<evidence type="ECO:0000313" key="5">
    <source>
        <dbReference type="EMBL" id="CAF1927733.1"/>
    </source>
</evidence>
<dbReference type="Proteomes" id="UP000663855">
    <property type="component" value="Unassembled WGS sequence"/>
</dbReference>
<keyword evidence="2" id="KW-0812">Transmembrane</keyword>
<dbReference type="EMBL" id="CAJNOW010003709">
    <property type="protein sequence ID" value="CAF1392906.1"/>
    <property type="molecule type" value="Genomic_DNA"/>
</dbReference>
<comment type="caution">
    <text evidence="5">The sequence shown here is derived from an EMBL/GenBank/DDBJ whole genome shotgun (WGS) entry which is preliminary data.</text>
</comment>
<dbReference type="AlphaFoldDB" id="A0A816KX59"/>
<keyword evidence="2" id="KW-0472">Membrane</keyword>
<gene>
    <name evidence="3" type="ORF">CJN711_LOCUS2622</name>
    <name evidence="4" type="ORF">KQP761_LOCUS9303</name>
    <name evidence="5" type="ORF">MBJ925_LOCUS3602</name>
</gene>